<dbReference type="Pfam" id="PF12937">
    <property type="entry name" value="F-box-like"/>
    <property type="match status" value="1"/>
</dbReference>
<reference evidence="2 3" key="1">
    <citation type="submission" date="2024-04" db="EMBL/GenBank/DDBJ databases">
        <authorList>
            <person name="Fracassetti M."/>
        </authorList>
    </citation>
    <scope>NUCLEOTIDE SEQUENCE [LARGE SCALE GENOMIC DNA]</scope>
</reference>
<dbReference type="CDD" id="cd09917">
    <property type="entry name" value="F-box_SF"/>
    <property type="match status" value="1"/>
</dbReference>
<evidence type="ECO:0000313" key="3">
    <source>
        <dbReference type="Proteomes" id="UP001497516"/>
    </source>
</evidence>
<dbReference type="Gene3D" id="1.20.1280.50">
    <property type="match status" value="1"/>
</dbReference>
<dbReference type="AlphaFoldDB" id="A0AAV2GBY7"/>
<sequence length="113" mass="13026">MKMDYSHLPEDIVVKIASDHFEMPSQLVTFSVVCKFWRSIALRPRNYKYAALCPVFQASSSPMRAPTAMTFLPSSCSTRLLLLRLTTYFPIKYSPLVHHHLLHLHEEASSCRE</sequence>
<keyword evidence="3" id="KW-1185">Reference proteome</keyword>
<name>A0AAV2GBY7_9ROSI</name>
<dbReference type="Proteomes" id="UP001497516">
    <property type="component" value="Chromosome 8"/>
</dbReference>
<dbReference type="EMBL" id="OZ034821">
    <property type="protein sequence ID" value="CAL1407837.1"/>
    <property type="molecule type" value="Genomic_DNA"/>
</dbReference>
<feature type="domain" description="F-box" evidence="1">
    <location>
        <begin position="6"/>
        <end position="48"/>
    </location>
</feature>
<dbReference type="InterPro" id="IPR036047">
    <property type="entry name" value="F-box-like_dom_sf"/>
</dbReference>
<dbReference type="InterPro" id="IPR001810">
    <property type="entry name" value="F-box_dom"/>
</dbReference>
<dbReference type="SUPFAM" id="SSF81383">
    <property type="entry name" value="F-box domain"/>
    <property type="match status" value="1"/>
</dbReference>
<proteinExistence type="predicted"/>
<protein>
    <recommendedName>
        <fullName evidence="1">F-box domain-containing protein</fullName>
    </recommendedName>
</protein>
<organism evidence="2 3">
    <name type="scientific">Linum trigynum</name>
    <dbReference type="NCBI Taxonomy" id="586398"/>
    <lineage>
        <taxon>Eukaryota</taxon>
        <taxon>Viridiplantae</taxon>
        <taxon>Streptophyta</taxon>
        <taxon>Embryophyta</taxon>
        <taxon>Tracheophyta</taxon>
        <taxon>Spermatophyta</taxon>
        <taxon>Magnoliopsida</taxon>
        <taxon>eudicotyledons</taxon>
        <taxon>Gunneridae</taxon>
        <taxon>Pentapetalae</taxon>
        <taxon>rosids</taxon>
        <taxon>fabids</taxon>
        <taxon>Malpighiales</taxon>
        <taxon>Linaceae</taxon>
        <taxon>Linum</taxon>
    </lineage>
</organism>
<evidence type="ECO:0000259" key="1">
    <source>
        <dbReference type="Pfam" id="PF12937"/>
    </source>
</evidence>
<accession>A0AAV2GBY7</accession>
<evidence type="ECO:0000313" key="2">
    <source>
        <dbReference type="EMBL" id="CAL1407837.1"/>
    </source>
</evidence>
<gene>
    <name evidence="2" type="ORF">LTRI10_LOCUS47481</name>
</gene>